<organism evidence="1 2">
    <name type="scientific">Leucobacter komagatae</name>
    <dbReference type="NCBI Taxonomy" id="55969"/>
    <lineage>
        <taxon>Bacteria</taxon>
        <taxon>Bacillati</taxon>
        <taxon>Actinomycetota</taxon>
        <taxon>Actinomycetes</taxon>
        <taxon>Micrococcales</taxon>
        <taxon>Microbacteriaceae</taxon>
        <taxon>Leucobacter</taxon>
    </lineage>
</organism>
<evidence type="ECO:0000313" key="2">
    <source>
        <dbReference type="Proteomes" id="UP000319094"/>
    </source>
</evidence>
<evidence type="ECO:0000313" key="1">
    <source>
        <dbReference type="EMBL" id="TQL43381.1"/>
    </source>
</evidence>
<accession>A0A542Y5N2</accession>
<dbReference type="RefSeq" id="WP_141886705.1">
    <property type="nucleotide sequence ID" value="NZ_BAAAUY010000010.1"/>
</dbReference>
<keyword evidence="2" id="KW-1185">Reference proteome</keyword>
<reference evidence="1 2" key="1">
    <citation type="submission" date="2019-06" db="EMBL/GenBank/DDBJ databases">
        <title>Sequencing the genomes of 1000 actinobacteria strains.</title>
        <authorList>
            <person name="Klenk H.-P."/>
        </authorList>
    </citation>
    <scope>NUCLEOTIDE SEQUENCE [LARGE SCALE GENOMIC DNA]</scope>
    <source>
        <strain evidence="1 2">DSM 8803</strain>
    </source>
</reference>
<protein>
    <submittedName>
        <fullName evidence="1">Uncharacterized protein</fullName>
    </submittedName>
</protein>
<dbReference type="AlphaFoldDB" id="A0A542Y5N2"/>
<gene>
    <name evidence="1" type="ORF">FB468_1402</name>
</gene>
<comment type="caution">
    <text evidence="1">The sequence shown here is derived from an EMBL/GenBank/DDBJ whole genome shotgun (WGS) entry which is preliminary data.</text>
</comment>
<name>A0A542Y5N2_9MICO</name>
<proteinExistence type="predicted"/>
<sequence length="153" mass="16343">MLLQPDTGGRSDCTPAADVNEAFNWLILQSGVGVAKSDLMDVNDGPLQQVSPKTLEPDDLRTLFASACVYESQDDAPDFSEGTSWFVVSDTKLDHATVQEAVGSCANNTEAAIDYTDMAQGNPELVGGFVEEFSLDLADLFPKAEYAAIIQGC</sequence>
<dbReference type="EMBL" id="VFON01000001">
    <property type="protein sequence ID" value="TQL43381.1"/>
    <property type="molecule type" value="Genomic_DNA"/>
</dbReference>
<dbReference type="Proteomes" id="UP000319094">
    <property type="component" value="Unassembled WGS sequence"/>
</dbReference>